<gene>
    <name evidence="1" type="ORF">FNH09_09515</name>
</gene>
<protein>
    <submittedName>
        <fullName evidence="1">Uncharacterized protein</fullName>
    </submittedName>
</protein>
<dbReference type="OrthoDB" id="3266537at2"/>
<accession>A0A5N8V9E0</accession>
<organism evidence="1 2">
    <name type="scientific">Streptomyces adustus</name>
    <dbReference type="NCBI Taxonomy" id="1609272"/>
    <lineage>
        <taxon>Bacteria</taxon>
        <taxon>Bacillati</taxon>
        <taxon>Actinomycetota</taxon>
        <taxon>Actinomycetes</taxon>
        <taxon>Kitasatosporales</taxon>
        <taxon>Streptomycetaceae</taxon>
        <taxon>Streptomyces</taxon>
    </lineage>
</organism>
<dbReference type="Gene3D" id="3.90.1200.10">
    <property type="match status" value="1"/>
</dbReference>
<keyword evidence="2" id="KW-1185">Reference proteome</keyword>
<sequence length="83" mass="9269">MDALLAGYTAQRPLSDAEAHALPLMLTLVNAEYALTEMDYFHGITRSPANTALARAYYTEHTAWFTTTQGHALLQHLHRRLGV</sequence>
<reference evidence="1 2" key="1">
    <citation type="submission" date="2019-07" db="EMBL/GenBank/DDBJ databases">
        <title>New species of Amycolatopsis and Streptomyces.</title>
        <authorList>
            <person name="Duangmal K."/>
            <person name="Teo W.F.A."/>
            <person name="Lipun K."/>
        </authorList>
    </citation>
    <scope>NUCLEOTIDE SEQUENCE [LARGE SCALE GENOMIC DNA]</scope>
    <source>
        <strain evidence="1 2">NBRC 109810</strain>
    </source>
</reference>
<dbReference type="EMBL" id="VJZD01000027">
    <property type="protein sequence ID" value="MPY31516.1"/>
    <property type="molecule type" value="Genomic_DNA"/>
</dbReference>
<proteinExistence type="predicted"/>
<evidence type="ECO:0000313" key="2">
    <source>
        <dbReference type="Proteomes" id="UP000325849"/>
    </source>
</evidence>
<evidence type="ECO:0000313" key="1">
    <source>
        <dbReference type="EMBL" id="MPY31516.1"/>
    </source>
</evidence>
<name>A0A5N8V9E0_9ACTN</name>
<dbReference type="AlphaFoldDB" id="A0A5N8V9E0"/>
<dbReference type="Proteomes" id="UP000325849">
    <property type="component" value="Unassembled WGS sequence"/>
</dbReference>
<dbReference type="RefSeq" id="WP_152886312.1">
    <property type="nucleotide sequence ID" value="NZ_VJZD01000027.1"/>
</dbReference>
<comment type="caution">
    <text evidence="1">The sequence shown here is derived from an EMBL/GenBank/DDBJ whole genome shotgun (WGS) entry which is preliminary data.</text>
</comment>